<evidence type="ECO:0000313" key="2">
    <source>
        <dbReference type="EMBL" id="MBB2147071.1"/>
    </source>
</evidence>
<gene>
    <name evidence="2" type="ORF">GM921_16320</name>
</gene>
<keyword evidence="3" id="KW-1185">Reference proteome</keyword>
<name>A0A923E1L7_9SPHI</name>
<evidence type="ECO:0000313" key="3">
    <source>
        <dbReference type="Proteomes" id="UP000601055"/>
    </source>
</evidence>
<comment type="caution">
    <text evidence="2">The sequence shown here is derived from an EMBL/GenBank/DDBJ whole genome shotgun (WGS) entry which is preliminary data.</text>
</comment>
<dbReference type="RefSeq" id="WP_182923699.1">
    <property type="nucleotide sequence ID" value="NZ_WNXD01000002.1"/>
</dbReference>
<proteinExistence type="predicted"/>
<reference evidence="2" key="1">
    <citation type="submission" date="2019-11" db="EMBL/GenBank/DDBJ databases">
        <title>Description of Pedobacter sp. LMG 31464T.</title>
        <authorList>
            <person name="Carlier A."/>
            <person name="Qi S."/>
            <person name="Vandamme P."/>
        </authorList>
    </citation>
    <scope>NUCLEOTIDE SEQUENCE</scope>
    <source>
        <strain evidence="2">LMG 31464</strain>
    </source>
</reference>
<protein>
    <submittedName>
        <fullName evidence="2">Uncharacterized protein</fullName>
    </submittedName>
</protein>
<sequence length="165" mass="19394">MKKIILFFLLLSSSIYYSYSQELPNLKHIKLNKSAHFKDTEPVALKVTTYLFDTPINKKNSSRTEAGQFLIKWMNGTLDYTFFLEDKDTKFFNTDSDLMLMYMASLTKFTLENTTIKDQKTLVLGAMRLVLPYLDKQDDKKSWSKELWQLNDANQKGKLEEFLYP</sequence>
<dbReference type="AlphaFoldDB" id="A0A923E1L7"/>
<feature type="signal peptide" evidence="1">
    <location>
        <begin position="1"/>
        <end position="18"/>
    </location>
</feature>
<feature type="chain" id="PRO_5037758644" evidence="1">
    <location>
        <begin position="19"/>
        <end position="165"/>
    </location>
</feature>
<dbReference type="EMBL" id="WNXD01000002">
    <property type="protein sequence ID" value="MBB2147071.1"/>
    <property type="molecule type" value="Genomic_DNA"/>
</dbReference>
<organism evidence="2 3">
    <name type="scientific">Pedobacter planticolens</name>
    <dbReference type="NCBI Taxonomy" id="2679964"/>
    <lineage>
        <taxon>Bacteria</taxon>
        <taxon>Pseudomonadati</taxon>
        <taxon>Bacteroidota</taxon>
        <taxon>Sphingobacteriia</taxon>
        <taxon>Sphingobacteriales</taxon>
        <taxon>Sphingobacteriaceae</taxon>
        <taxon>Pedobacter</taxon>
    </lineage>
</organism>
<keyword evidence="1" id="KW-0732">Signal</keyword>
<dbReference type="Proteomes" id="UP000601055">
    <property type="component" value="Unassembled WGS sequence"/>
</dbReference>
<evidence type="ECO:0000256" key="1">
    <source>
        <dbReference type="SAM" id="SignalP"/>
    </source>
</evidence>
<accession>A0A923E1L7</accession>